<dbReference type="PANTHER" id="PTHR22911">
    <property type="entry name" value="ACYL-MALONYL CONDENSING ENZYME-RELATED"/>
    <property type="match status" value="1"/>
</dbReference>
<evidence type="ECO:0000313" key="3">
    <source>
        <dbReference type="EMBL" id="USD23106.1"/>
    </source>
</evidence>
<feature type="transmembrane region" description="Helical" evidence="1">
    <location>
        <begin position="98"/>
        <end position="117"/>
    </location>
</feature>
<dbReference type="RefSeq" id="WP_252085457.1">
    <property type="nucleotide sequence ID" value="NZ_CP092418.1"/>
</dbReference>
<feature type="transmembrane region" description="Helical" evidence="1">
    <location>
        <begin position="205"/>
        <end position="224"/>
    </location>
</feature>
<sequence>MKVKSSRGIFLSIVAMLCIAGMDATGKLLVQTYPIVQIMAVRFATFFIIVMLIASLKGDLKQVRSNIWGTQVLRSLLLVVEVTVFILAFSMMPLADVHAIATMAPLFAMLMAGWFLGEKVDRRSWIAVAIGFIGALIIIRPGLGILSWYVVIPISGAILWASYQVLSRHVSQFDSSATTVFYTAFIGLIVFGGLAPFNWVDPTFIGWQLLILNGLFGAMGHYLLIKALTYARASTLQPFNYTLLFWAIAIGFFIFGEFPDGFTILGAIIVLSAGIYTSDAGRRMSGLSLIASKKEFNFIRKFSNKIT</sequence>
<feature type="transmembrane region" description="Helical" evidence="1">
    <location>
        <begin position="178"/>
        <end position="199"/>
    </location>
</feature>
<dbReference type="InterPro" id="IPR000620">
    <property type="entry name" value="EamA_dom"/>
</dbReference>
<reference evidence="3" key="1">
    <citation type="submission" date="2022-02" db="EMBL/GenBank/DDBJ databases">
        <title>Coral-associated bacteria.</title>
        <authorList>
            <person name="Tang K."/>
            <person name="Wang X."/>
        </authorList>
    </citation>
    <scope>NUCLEOTIDE SEQUENCE</scope>
    <source>
        <strain evidence="3">SCSIO 43006</strain>
    </source>
</reference>
<keyword evidence="1" id="KW-1133">Transmembrane helix</keyword>
<evidence type="ECO:0000256" key="1">
    <source>
        <dbReference type="SAM" id="Phobius"/>
    </source>
</evidence>
<organism evidence="3 4">
    <name type="scientific">Microbulbifer variabilis</name>
    <dbReference type="NCBI Taxonomy" id="266805"/>
    <lineage>
        <taxon>Bacteria</taxon>
        <taxon>Pseudomonadati</taxon>
        <taxon>Pseudomonadota</taxon>
        <taxon>Gammaproteobacteria</taxon>
        <taxon>Cellvibrionales</taxon>
        <taxon>Microbulbiferaceae</taxon>
        <taxon>Microbulbifer</taxon>
    </lineage>
</organism>
<dbReference type="InterPro" id="IPR037185">
    <property type="entry name" value="EmrE-like"/>
</dbReference>
<feature type="transmembrane region" description="Helical" evidence="1">
    <location>
        <begin position="146"/>
        <end position="166"/>
    </location>
</feature>
<feature type="domain" description="EamA" evidence="2">
    <location>
        <begin position="7"/>
        <end position="139"/>
    </location>
</feature>
<feature type="transmembrane region" description="Helical" evidence="1">
    <location>
        <begin position="261"/>
        <end position="278"/>
    </location>
</feature>
<feature type="transmembrane region" description="Helical" evidence="1">
    <location>
        <begin position="124"/>
        <end position="140"/>
    </location>
</feature>
<dbReference type="Proteomes" id="UP001055658">
    <property type="component" value="Chromosome"/>
</dbReference>
<dbReference type="SUPFAM" id="SSF103481">
    <property type="entry name" value="Multidrug resistance efflux transporter EmrE"/>
    <property type="match status" value="2"/>
</dbReference>
<keyword evidence="4" id="KW-1185">Reference proteome</keyword>
<keyword evidence="1" id="KW-0812">Transmembrane</keyword>
<evidence type="ECO:0000259" key="2">
    <source>
        <dbReference type="Pfam" id="PF00892"/>
    </source>
</evidence>
<gene>
    <name evidence="3" type="ORF">MJO52_08215</name>
</gene>
<dbReference type="PANTHER" id="PTHR22911:SF103">
    <property type="entry name" value="BLR2811 PROTEIN"/>
    <property type="match status" value="1"/>
</dbReference>
<name>A0ABY4VI98_9GAMM</name>
<dbReference type="EMBL" id="CP092418">
    <property type="protein sequence ID" value="USD23106.1"/>
    <property type="molecule type" value="Genomic_DNA"/>
</dbReference>
<feature type="domain" description="EamA" evidence="2">
    <location>
        <begin position="151"/>
        <end position="273"/>
    </location>
</feature>
<protein>
    <submittedName>
        <fullName evidence="3">DMT family transporter</fullName>
    </submittedName>
</protein>
<accession>A0ABY4VI98</accession>
<feature type="transmembrane region" description="Helical" evidence="1">
    <location>
        <begin position="75"/>
        <end position="92"/>
    </location>
</feature>
<evidence type="ECO:0000313" key="4">
    <source>
        <dbReference type="Proteomes" id="UP001055658"/>
    </source>
</evidence>
<proteinExistence type="predicted"/>
<feature type="transmembrane region" description="Helical" evidence="1">
    <location>
        <begin position="236"/>
        <end position="255"/>
    </location>
</feature>
<feature type="transmembrane region" description="Helical" evidence="1">
    <location>
        <begin position="34"/>
        <end position="54"/>
    </location>
</feature>
<keyword evidence="1" id="KW-0472">Membrane</keyword>
<dbReference type="Pfam" id="PF00892">
    <property type="entry name" value="EamA"/>
    <property type="match status" value="2"/>
</dbReference>